<dbReference type="GO" id="GO:0003824">
    <property type="term" value="F:catalytic activity"/>
    <property type="evidence" value="ECO:0007669"/>
    <property type="project" value="InterPro"/>
</dbReference>
<evidence type="ECO:0000256" key="5">
    <source>
        <dbReference type="ARBA" id="ARBA00023014"/>
    </source>
</evidence>
<evidence type="ECO:0000256" key="1">
    <source>
        <dbReference type="ARBA" id="ARBA00001966"/>
    </source>
</evidence>
<evidence type="ECO:0000256" key="3">
    <source>
        <dbReference type="ARBA" id="ARBA00022723"/>
    </source>
</evidence>
<proteinExistence type="predicted"/>
<dbReference type="SFLD" id="SFLDS00029">
    <property type="entry name" value="Radical_SAM"/>
    <property type="match status" value="1"/>
</dbReference>
<dbReference type="PROSITE" id="PS51332">
    <property type="entry name" value="B12_BINDING"/>
    <property type="match status" value="1"/>
</dbReference>
<accession>A0A1G2E2G9</accession>
<dbReference type="InterPro" id="IPR006158">
    <property type="entry name" value="Cobalamin-bd"/>
</dbReference>
<dbReference type="GO" id="GO:0046872">
    <property type="term" value="F:metal ion binding"/>
    <property type="evidence" value="ECO:0007669"/>
    <property type="project" value="UniProtKB-KW"/>
</dbReference>
<dbReference type="Pfam" id="PF04055">
    <property type="entry name" value="Radical_SAM"/>
    <property type="match status" value="1"/>
</dbReference>
<dbReference type="Gene3D" id="3.40.50.280">
    <property type="entry name" value="Cobalamin-binding domain"/>
    <property type="match status" value="1"/>
</dbReference>
<dbReference type="InterPro" id="IPR007197">
    <property type="entry name" value="rSAM"/>
</dbReference>
<keyword evidence="4" id="KW-0408">Iron</keyword>
<organism evidence="8 9">
    <name type="scientific">Candidatus Nealsonbacteria bacterium RIFCSPHIGHO2_01_FULL_38_55</name>
    <dbReference type="NCBI Taxonomy" id="1801664"/>
    <lineage>
        <taxon>Bacteria</taxon>
        <taxon>Candidatus Nealsoniibacteriota</taxon>
    </lineage>
</organism>
<evidence type="ECO:0000313" key="9">
    <source>
        <dbReference type="Proteomes" id="UP000177360"/>
    </source>
</evidence>
<dbReference type="SMART" id="SM00729">
    <property type="entry name" value="Elp3"/>
    <property type="match status" value="1"/>
</dbReference>
<dbReference type="InterPro" id="IPR051198">
    <property type="entry name" value="BchE-like"/>
</dbReference>
<evidence type="ECO:0000259" key="7">
    <source>
        <dbReference type="PROSITE" id="PS51918"/>
    </source>
</evidence>
<reference evidence="8 9" key="1">
    <citation type="journal article" date="2016" name="Nat. Commun.">
        <title>Thousands of microbial genomes shed light on interconnected biogeochemical processes in an aquifer system.</title>
        <authorList>
            <person name="Anantharaman K."/>
            <person name="Brown C.T."/>
            <person name="Hug L.A."/>
            <person name="Sharon I."/>
            <person name="Castelle C.J."/>
            <person name="Probst A.J."/>
            <person name="Thomas B.C."/>
            <person name="Singh A."/>
            <person name="Wilkins M.J."/>
            <person name="Karaoz U."/>
            <person name="Brodie E.L."/>
            <person name="Williams K.H."/>
            <person name="Hubbard S.S."/>
            <person name="Banfield J.F."/>
        </authorList>
    </citation>
    <scope>NUCLEOTIDE SEQUENCE [LARGE SCALE GENOMIC DNA]</scope>
</reference>
<evidence type="ECO:0000256" key="2">
    <source>
        <dbReference type="ARBA" id="ARBA00022691"/>
    </source>
</evidence>
<dbReference type="GO" id="GO:0051536">
    <property type="term" value="F:iron-sulfur cluster binding"/>
    <property type="evidence" value="ECO:0007669"/>
    <property type="project" value="UniProtKB-KW"/>
</dbReference>
<dbReference type="Proteomes" id="UP000177360">
    <property type="component" value="Unassembled WGS sequence"/>
</dbReference>
<keyword evidence="2" id="KW-0949">S-adenosyl-L-methionine</keyword>
<evidence type="ECO:0000259" key="6">
    <source>
        <dbReference type="PROSITE" id="PS51332"/>
    </source>
</evidence>
<gene>
    <name evidence="8" type="ORF">A2626_00720</name>
</gene>
<evidence type="ECO:0000256" key="4">
    <source>
        <dbReference type="ARBA" id="ARBA00023004"/>
    </source>
</evidence>
<dbReference type="EMBL" id="MHLZ01000016">
    <property type="protein sequence ID" value="OGZ19945.1"/>
    <property type="molecule type" value="Genomic_DNA"/>
</dbReference>
<dbReference type="GO" id="GO:0005829">
    <property type="term" value="C:cytosol"/>
    <property type="evidence" value="ECO:0007669"/>
    <property type="project" value="TreeGrafter"/>
</dbReference>
<feature type="domain" description="B12-binding" evidence="6">
    <location>
        <begin position="1"/>
        <end position="148"/>
    </location>
</feature>
<comment type="cofactor">
    <cofactor evidence="1">
        <name>[4Fe-4S] cluster</name>
        <dbReference type="ChEBI" id="CHEBI:49883"/>
    </cofactor>
</comment>
<comment type="caution">
    <text evidence="8">The sequence shown here is derived from an EMBL/GenBank/DDBJ whole genome shotgun (WGS) entry which is preliminary data.</text>
</comment>
<dbReference type="GO" id="GO:0031419">
    <property type="term" value="F:cobalamin binding"/>
    <property type="evidence" value="ECO:0007669"/>
    <property type="project" value="InterPro"/>
</dbReference>
<sequence>METSQVKKRKVYVHQIQSGSWKNFLPLSAGLLVSYAESIPEIYKEYDFDIKILREKPSQTVASYENPDVLAFSTYSWNFKQSLEIARLGKAAFPDCLIVFGGPMMPGNFDNIRAFLESHRFIDIIVRGMGEWPFAEILLARINKKEFSYIAGASYARKNGFVVANNPFYDRDLNEIPSPFLNGIFDEILLKYKDKISGALWETNRGCPYNCAYCVQGNIRFPKIINFDEGRLAEEMEWISKNKMYYVFGADANFGLFHRDIKIAEMIAEFGKQNGFPKFFIINWLKFSSKKMMDIIETVRKGGVHTQLTLSMQSFNNDTLLAIKRRNMDLSSFEELKKEANKKGIITYTELILGLPNETCGSLLSAMDKCMDRYQNHFFIVYLCRLLDGAEMSEPDYKNKYKIETRTCRIGLTRHEWMDAGVDENEEIVVATSTLPVKDWEKMFVFINVVLALHNFRLSFFIFNYLKAEYSINLIDLISYIIDKRELYPVIGKALGIINNGSQSILSGQTYLASLDFMGNMLFETHEAALLSILSEKDIFYSELRILVDNYLKSNEIIVQQPVLGEVFKYQAFRIPTWQKSDYSPISFDFNIPQYFQALCIDDEPIAIRPEKISVKIDEEEIMRDNPIDFAKSRLTISKLEILKIIQL</sequence>
<dbReference type="InterPro" id="IPR058240">
    <property type="entry name" value="rSAM_sf"/>
</dbReference>
<dbReference type="SUPFAM" id="SSF102114">
    <property type="entry name" value="Radical SAM enzymes"/>
    <property type="match status" value="1"/>
</dbReference>
<keyword evidence="3" id="KW-0479">Metal-binding</keyword>
<protein>
    <submittedName>
        <fullName evidence="8">Uncharacterized protein</fullName>
    </submittedName>
</protein>
<keyword evidence="5" id="KW-0411">Iron-sulfur</keyword>
<dbReference type="InterPro" id="IPR006638">
    <property type="entry name" value="Elp3/MiaA/NifB-like_rSAM"/>
</dbReference>
<dbReference type="PANTHER" id="PTHR43409:SF16">
    <property type="entry name" value="SLR0320 PROTEIN"/>
    <property type="match status" value="1"/>
</dbReference>
<dbReference type="PANTHER" id="PTHR43409">
    <property type="entry name" value="ANAEROBIC MAGNESIUM-PROTOPORPHYRIN IX MONOMETHYL ESTER CYCLASE-RELATED"/>
    <property type="match status" value="1"/>
</dbReference>
<feature type="domain" description="Radical SAM core" evidence="7">
    <location>
        <begin position="193"/>
        <end position="419"/>
    </location>
</feature>
<dbReference type="Gene3D" id="3.80.30.20">
    <property type="entry name" value="tm_1862 like domain"/>
    <property type="match status" value="1"/>
</dbReference>
<dbReference type="AlphaFoldDB" id="A0A1G2E2G9"/>
<evidence type="ECO:0000313" key="8">
    <source>
        <dbReference type="EMBL" id="OGZ19945.1"/>
    </source>
</evidence>
<dbReference type="PROSITE" id="PS51918">
    <property type="entry name" value="RADICAL_SAM"/>
    <property type="match status" value="1"/>
</dbReference>
<name>A0A1G2E2G9_9BACT</name>
<dbReference type="SFLD" id="SFLDG01082">
    <property type="entry name" value="B12-binding_domain_containing"/>
    <property type="match status" value="1"/>
</dbReference>
<dbReference type="InterPro" id="IPR023404">
    <property type="entry name" value="rSAM_horseshoe"/>
</dbReference>